<dbReference type="GO" id="GO:0000139">
    <property type="term" value="C:Golgi membrane"/>
    <property type="evidence" value="ECO:0007669"/>
    <property type="project" value="UniProtKB-SubCell"/>
</dbReference>
<feature type="non-terminal residue" evidence="4">
    <location>
        <position position="351"/>
    </location>
</feature>
<dbReference type="SUPFAM" id="SSF50911">
    <property type="entry name" value="Mannose 6-phosphate receptor domain"/>
    <property type="match status" value="1"/>
</dbReference>
<feature type="compositionally biased region" description="Low complexity" evidence="2">
    <location>
        <begin position="82"/>
        <end position="98"/>
    </location>
</feature>
<accession>A0A3M6WRN4</accession>
<feature type="region of interest" description="Disordered" evidence="2">
    <location>
        <begin position="1"/>
        <end position="20"/>
    </location>
</feature>
<dbReference type="GO" id="GO:0007034">
    <property type="term" value="P:vacuolar transport"/>
    <property type="evidence" value="ECO:0007669"/>
    <property type="project" value="TreeGrafter"/>
</dbReference>
<feature type="transmembrane region" description="Helical" evidence="3">
    <location>
        <begin position="305"/>
        <end position="329"/>
    </location>
</feature>
<evidence type="ECO:0000256" key="3">
    <source>
        <dbReference type="SAM" id="Phobius"/>
    </source>
</evidence>
<name>A0A3M6WRN4_HORWE</name>
<dbReference type="InterPro" id="IPR028927">
    <property type="entry name" value="Man-6-P_rcpt"/>
</dbReference>
<feature type="region of interest" description="Disordered" evidence="2">
    <location>
        <begin position="78"/>
        <end position="98"/>
    </location>
</feature>
<protein>
    <recommendedName>
        <fullName evidence="6">Autophagy-related protein 27</fullName>
    </recommendedName>
</protein>
<dbReference type="Proteomes" id="UP000282582">
    <property type="component" value="Unassembled WGS sequence"/>
</dbReference>
<evidence type="ECO:0000313" key="4">
    <source>
        <dbReference type="EMBL" id="RMX81222.1"/>
    </source>
</evidence>
<keyword evidence="3" id="KW-0472">Membrane</keyword>
<dbReference type="Gene3D" id="2.70.130.10">
    <property type="entry name" value="Mannose-6-phosphate receptor binding domain"/>
    <property type="match status" value="1"/>
</dbReference>
<keyword evidence="3" id="KW-1133">Transmembrane helix</keyword>
<evidence type="ECO:0000256" key="2">
    <source>
        <dbReference type="SAM" id="MobiDB-lite"/>
    </source>
</evidence>
<dbReference type="AlphaFoldDB" id="A0A3M6WRN4"/>
<dbReference type="GO" id="GO:0005770">
    <property type="term" value="C:late endosome"/>
    <property type="evidence" value="ECO:0007669"/>
    <property type="project" value="TreeGrafter"/>
</dbReference>
<organism evidence="4 5">
    <name type="scientific">Hortaea werneckii</name>
    <name type="common">Black yeast</name>
    <name type="synonym">Cladosporium werneckii</name>
    <dbReference type="NCBI Taxonomy" id="91943"/>
    <lineage>
        <taxon>Eukaryota</taxon>
        <taxon>Fungi</taxon>
        <taxon>Dikarya</taxon>
        <taxon>Ascomycota</taxon>
        <taxon>Pezizomycotina</taxon>
        <taxon>Dothideomycetes</taxon>
        <taxon>Dothideomycetidae</taxon>
        <taxon>Mycosphaerellales</taxon>
        <taxon>Teratosphaeriaceae</taxon>
        <taxon>Hortaea</taxon>
    </lineage>
</organism>
<feature type="region of interest" description="Disordered" evidence="2">
    <location>
        <begin position="141"/>
        <end position="168"/>
    </location>
</feature>
<keyword evidence="3" id="KW-0812">Transmembrane</keyword>
<evidence type="ECO:0008006" key="6">
    <source>
        <dbReference type="Google" id="ProtNLM"/>
    </source>
</evidence>
<dbReference type="EMBL" id="QWIK01002999">
    <property type="protein sequence ID" value="RMX81222.1"/>
    <property type="molecule type" value="Genomic_DNA"/>
</dbReference>
<proteinExistence type="predicted"/>
<dbReference type="Pfam" id="PF02157">
    <property type="entry name" value="Man-6-P_recep"/>
    <property type="match status" value="1"/>
</dbReference>
<feature type="compositionally biased region" description="Low complexity" evidence="2">
    <location>
        <begin position="141"/>
        <end position="154"/>
    </location>
</feature>
<keyword evidence="1" id="KW-0325">Glycoprotein</keyword>
<dbReference type="VEuPathDB" id="FungiDB:BTJ68_07573"/>
<feature type="compositionally biased region" description="Polar residues" evidence="2">
    <location>
        <begin position="159"/>
        <end position="168"/>
    </location>
</feature>
<evidence type="ECO:0000313" key="5">
    <source>
        <dbReference type="Proteomes" id="UP000282582"/>
    </source>
</evidence>
<evidence type="ECO:0000256" key="1">
    <source>
        <dbReference type="ARBA" id="ARBA00023180"/>
    </source>
</evidence>
<gene>
    <name evidence="4" type="ORF">D0868_16019</name>
</gene>
<comment type="caution">
    <text evidence="4">The sequence shown here is derived from an EMBL/GenBank/DDBJ whole genome shotgun (WGS) entry which is preliminary data.</text>
</comment>
<sequence length="351" mass="38826">MRRNTDRPLGLGSEWNREDSQPLRLARTAIQEPEDGERADGPWNTLRHTFLLARSSGRRASRLPYTGTSSTLYNHSYSQLHSSTNNSPENNNNNNTRSGAWRTRARVESLQHVPPTQPNPPTMRLLYYSLTLYLSTLTTSGHASPSPVADAAPARETSAAPQQPCTVRSPNTGAFFDINPLHIEDPALSKAKHPRDYSWNTTGWGLPYNFTMNFCGPVVEELGEEGVVGVEKEDWGNVSAFYRQGGKTYSIGQQNSYPVFHGRKLVLNYTNGSPPDACTYFFEARSAAGCGGIETAKQTLSPSGVFGVIVLIAIIVYVVGGCVYSRVVLQQRGWRQLPNYALWSGIFGFFK</sequence>
<dbReference type="PANTHER" id="PTHR15071:SF0">
    <property type="entry name" value="MANNOSE 6-PHOSPHATE RECEPTOR-LIKE PROTEIN 1"/>
    <property type="match status" value="1"/>
</dbReference>
<reference evidence="4 5" key="1">
    <citation type="journal article" date="2018" name="BMC Genomics">
        <title>Genomic evidence for intraspecific hybridization in a clonal and extremely halotolerant yeast.</title>
        <authorList>
            <person name="Gostincar C."/>
            <person name="Stajich J.E."/>
            <person name="Zupancic J."/>
            <person name="Zalar P."/>
            <person name="Gunde-Cimerman N."/>
        </authorList>
    </citation>
    <scope>NUCLEOTIDE SEQUENCE [LARGE SCALE GENOMIC DNA]</scope>
    <source>
        <strain evidence="4 5">EXF-6654</strain>
    </source>
</reference>
<dbReference type="InterPro" id="IPR009011">
    <property type="entry name" value="Man6P_isomerase_rcpt-bd_dom_sf"/>
</dbReference>
<dbReference type="PANTHER" id="PTHR15071">
    <property type="entry name" value="MANNOSE-6-PHOSPHATE RECEPTOR FAMILY MEMBER"/>
    <property type="match status" value="1"/>
</dbReference>